<dbReference type="PANTHER" id="PTHR19288:SF95">
    <property type="entry name" value="D-GLYCEROL 3-PHOSPHATE PHOSPHATASE"/>
    <property type="match status" value="1"/>
</dbReference>
<keyword evidence="2" id="KW-1185">Reference proteome</keyword>
<proteinExistence type="predicted"/>
<dbReference type="InterPro" id="IPR006439">
    <property type="entry name" value="HAD-SF_hydro_IA"/>
</dbReference>
<dbReference type="GO" id="GO:0016791">
    <property type="term" value="F:phosphatase activity"/>
    <property type="evidence" value="ECO:0007669"/>
    <property type="project" value="TreeGrafter"/>
</dbReference>
<dbReference type="NCBIfam" id="TIGR01549">
    <property type="entry name" value="HAD-SF-IA-v1"/>
    <property type="match status" value="1"/>
</dbReference>
<evidence type="ECO:0000313" key="1">
    <source>
        <dbReference type="EMBL" id="MBN9643590.1"/>
    </source>
</evidence>
<reference evidence="1" key="1">
    <citation type="submission" date="2021-03" db="EMBL/GenBank/DDBJ databases">
        <authorList>
            <person name="Sun Q."/>
        </authorList>
    </citation>
    <scope>NUCLEOTIDE SEQUENCE</scope>
    <source>
        <strain evidence="1">CCM 8862</strain>
    </source>
</reference>
<dbReference type="Gene3D" id="3.40.50.1000">
    <property type="entry name" value="HAD superfamily/HAD-like"/>
    <property type="match status" value="2"/>
</dbReference>
<dbReference type="RefSeq" id="WP_207118274.1">
    <property type="nucleotide sequence ID" value="NZ_JAFLEQ010000003.1"/>
</dbReference>
<gene>
    <name evidence="1" type="ORF">JZY06_02955</name>
</gene>
<keyword evidence="1" id="KW-0378">Hydrolase</keyword>
<dbReference type="SUPFAM" id="SSF56784">
    <property type="entry name" value="HAD-like"/>
    <property type="match status" value="1"/>
</dbReference>
<accession>A0A939DZA6</accession>
<dbReference type="PANTHER" id="PTHR19288">
    <property type="entry name" value="4-NITROPHENYLPHOSPHATASE-RELATED"/>
    <property type="match status" value="1"/>
</dbReference>
<dbReference type="AlphaFoldDB" id="A0A939DZA6"/>
<name>A0A939DZA6_9CORY</name>
<evidence type="ECO:0000313" key="2">
    <source>
        <dbReference type="Proteomes" id="UP000664332"/>
    </source>
</evidence>
<dbReference type="Pfam" id="PF13344">
    <property type="entry name" value="Hydrolase_6"/>
    <property type="match status" value="1"/>
</dbReference>
<sequence length="327" mass="33901">MTCLDDFDALFLDCDGTVYEGGRPIDHAREALAHVTCPVMYITNNASRLPSDVAASLSGMGIPATEEQVMTSAMAGVGMLKEIFPAGSVILVLGTDTLAQLVEKAGFTATRTADDHPDGVIHGHSPDTGWAELSEAALAIRAGARYIATNRDLQLPAERGMTVGNGAMVMAVVHSTGVDPQSAGKPAPTMFEQAKKALGVANPLAIGDRLDTDIAGGNNAGQATLQVLTGVSGPQALLTAEKNLRPVMVAEDLRALSEETTALTPQAQDGFTARREGGTIVLSGGDDSSRFIAGLRTVLACAWDGGPVPAAVRADSPAAEKVVARWW</sequence>
<comment type="caution">
    <text evidence="1">The sequence shown here is derived from an EMBL/GenBank/DDBJ whole genome shotgun (WGS) entry which is preliminary data.</text>
</comment>
<organism evidence="1 2">
    <name type="scientific">Corynebacterium mendelii</name>
    <dbReference type="NCBI Taxonomy" id="2765362"/>
    <lineage>
        <taxon>Bacteria</taxon>
        <taxon>Bacillati</taxon>
        <taxon>Actinomycetota</taxon>
        <taxon>Actinomycetes</taxon>
        <taxon>Mycobacteriales</taxon>
        <taxon>Corynebacteriaceae</taxon>
        <taxon>Corynebacterium</taxon>
    </lineage>
</organism>
<dbReference type="InterPro" id="IPR036412">
    <property type="entry name" value="HAD-like_sf"/>
</dbReference>
<dbReference type="Pfam" id="PF13242">
    <property type="entry name" value="Hydrolase_like"/>
    <property type="match status" value="1"/>
</dbReference>
<protein>
    <submittedName>
        <fullName evidence="1">HAD-IIA family hydrolase</fullName>
    </submittedName>
</protein>
<dbReference type="GO" id="GO:0005737">
    <property type="term" value="C:cytoplasm"/>
    <property type="evidence" value="ECO:0007669"/>
    <property type="project" value="TreeGrafter"/>
</dbReference>
<dbReference type="InterPro" id="IPR023214">
    <property type="entry name" value="HAD_sf"/>
</dbReference>
<dbReference type="NCBIfam" id="TIGR01460">
    <property type="entry name" value="HAD-SF-IIA"/>
    <property type="match status" value="1"/>
</dbReference>
<dbReference type="InterPro" id="IPR006357">
    <property type="entry name" value="HAD-SF_hydro_IIA"/>
</dbReference>
<dbReference type="EMBL" id="JAFLEQ010000003">
    <property type="protein sequence ID" value="MBN9643590.1"/>
    <property type="molecule type" value="Genomic_DNA"/>
</dbReference>
<dbReference type="Proteomes" id="UP000664332">
    <property type="component" value="Unassembled WGS sequence"/>
</dbReference>